<protein>
    <submittedName>
        <fullName evidence="2">VOC family protein</fullName>
    </submittedName>
</protein>
<comment type="caution">
    <text evidence="2">The sequence shown here is derived from an EMBL/GenBank/DDBJ whole genome shotgun (WGS) entry which is preliminary data.</text>
</comment>
<name>A0ABU2MH40_9ACTN</name>
<reference evidence="3" key="1">
    <citation type="submission" date="2023-07" db="EMBL/GenBank/DDBJ databases">
        <title>30 novel species of actinomycetes from the DSMZ collection.</title>
        <authorList>
            <person name="Nouioui I."/>
        </authorList>
    </citation>
    <scope>NUCLEOTIDE SEQUENCE [LARGE SCALE GENOMIC DNA]</scope>
    <source>
        <strain evidence="3">DSM 44743</strain>
    </source>
</reference>
<feature type="domain" description="VOC" evidence="1">
    <location>
        <begin position="10"/>
        <end position="124"/>
    </location>
</feature>
<feature type="domain" description="VOC" evidence="1">
    <location>
        <begin position="138"/>
        <end position="262"/>
    </location>
</feature>
<accession>A0ABU2MH40</accession>
<dbReference type="InterPro" id="IPR052164">
    <property type="entry name" value="Anthracycline_SecMetBiosynth"/>
</dbReference>
<evidence type="ECO:0000259" key="1">
    <source>
        <dbReference type="PROSITE" id="PS51819"/>
    </source>
</evidence>
<dbReference type="PANTHER" id="PTHR33993:SF10">
    <property type="entry name" value="CONSERVED PROTEIN"/>
    <property type="match status" value="1"/>
</dbReference>
<dbReference type="CDD" id="cd07247">
    <property type="entry name" value="SgaA_N_like"/>
    <property type="match status" value="1"/>
</dbReference>
<gene>
    <name evidence="2" type="ORF">RM479_26140</name>
</gene>
<dbReference type="Gene3D" id="3.10.180.10">
    <property type="entry name" value="2,3-Dihydroxybiphenyl 1,2-Dioxygenase, domain 1"/>
    <property type="match status" value="2"/>
</dbReference>
<sequence>MITTDFLPGSPCWVEVSSPDVDASAAFYRRVFGWEAIPAGGPEAAGYLSLKLAGDIVAGLCPTVGESERPGWTVFFHDPDVDGTAVAVERLGGTVLIEPFDVLHLGRTAQFFDPQGARFAVWHPAAFPGVQRADAPGSLCWVELWTPDGPGSVDFYGELFRWSYSDFDLPGESGHYRVVTPAGAGRDRDQGGVMALLPEQVDDAEGSAAWNPVFMVADADTAVGGVRAGGGQVYMGPEDTPGVGRVAACADPFGAGFILLAPPRE</sequence>
<dbReference type="Pfam" id="PF00903">
    <property type="entry name" value="Glyoxalase"/>
    <property type="match status" value="2"/>
</dbReference>
<dbReference type="InterPro" id="IPR037523">
    <property type="entry name" value="VOC_core"/>
</dbReference>
<dbReference type="PANTHER" id="PTHR33993">
    <property type="entry name" value="GLYOXALASE-RELATED"/>
    <property type="match status" value="1"/>
</dbReference>
<dbReference type="RefSeq" id="WP_311514350.1">
    <property type="nucleotide sequence ID" value="NZ_JAVREP010000030.1"/>
</dbReference>
<evidence type="ECO:0000313" key="3">
    <source>
        <dbReference type="Proteomes" id="UP001183390"/>
    </source>
</evidence>
<organism evidence="2 3">
    <name type="scientific">Nocardiopsis lambiniae</name>
    <dbReference type="NCBI Taxonomy" id="3075539"/>
    <lineage>
        <taxon>Bacteria</taxon>
        <taxon>Bacillati</taxon>
        <taxon>Actinomycetota</taxon>
        <taxon>Actinomycetes</taxon>
        <taxon>Streptosporangiales</taxon>
        <taxon>Nocardiopsidaceae</taxon>
        <taxon>Nocardiopsis</taxon>
    </lineage>
</organism>
<proteinExistence type="predicted"/>
<dbReference type="InterPro" id="IPR029068">
    <property type="entry name" value="Glyas_Bleomycin-R_OHBP_Dase"/>
</dbReference>
<dbReference type="InterPro" id="IPR004360">
    <property type="entry name" value="Glyas_Fos-R_dOase_dom"/>
</dbReference>
<dbReference type="SUPFAM" id="SSF54593">
    <property type="entry name" value="Glyoxalase/Bleomycin resistance protein/Dihydroxybiphenyl dioxygenase"/>
    <property type="match status" value="2"/>
</dbReference>
<keyword evidence="3" id="KW-1185">Reference proteome</keyword>
<dbReference type="EMBL" id="JAVREP010000030">
    <property type="protein sequence ID" value="MDT0331903.1"/>
    <property type="molecule type" value="Genomic_DNA"/>
</dbReference>
<dbReference type="PROSITE" id="PS51819">
    <property type="entry name" value="VOC"/>
    <property type="match status" value="2"/>
</dbReference>
<evidence type="ECO:0000313" key="2">
    <source>
        <dbReference type="EMBL" id="MDT0331903.1"/>
    </source>
</evidence>
<dbReference type="Proteomes" id="UP001183390">
    <property type="component" value="Unassembled WGS sequence"/>
</dbReference>